<comment type="caution">
    <text evidence="1">The sequence shown here is derived from an EMBL/GenBank/DDBJ whole genome shotgun (WGS) entry which is preliminary data.</text>
</comment>
<proteinExistence type="predicted"/>
<name>A0A699RQB8_TANCI</name>
<evidence type="ECO:0000313" key="1">
    <source>
        <dbReference type="EMBL" id="GFC87128.1"/>
    </source>
</evidence>
<gene>
    <name evidence="1" type="ORF">Tci_859098</name>
</gene>
<organism evidence="1">
    <name type="scientific">Tanacetum cinerariifolium</name>
    <name type="common">Dalmatian daisy</name>
    <name type="synonym">Chrysanthemum cinerariifolium</name>
    <dbReference type="NCBI Taxonomy" id="118510"/>
    <lineage>
        <taxon>Eukaryota</taxon>
        <taxon>Viridiplantae</taxon>
        <taxon>Streptophyta</taxon>
        <taxon>Embryophyta</taxon>
        <taxon>Tracheophyta</taxon>
        <taxon>Spermatophyta</taxon>
        <taxon>Magnoliopsida</taxon>
        <taxon>eudicotyledons</taxon>
        <taxon>Gunneridae</taxon>
        <taxon>Pentapetalae</taxon>
        <taxon>asterids</taxon>
        <taxon>campanulids</taxon>
        <taxon>Asterales</taxon>
        <taxon>Asteraceae</taxon>
        <taxon>Asteroideae</taxon>
        <taxon>Anthemideae</taxon>
        <taxon>Anthemidinae</taxon>
        <taxon>Tanacetum</taxon>
    </lineage>
</organism>
<protein>
    <submittedName>
        <fullName evidence="1">Uncharacterized protein</fullName>
    </submittedName>
</protein>
<dbReference type="AlphaFoldDB" id="A0A699RQB8"/>
<reference evidence="1" key="1">
    <citation type="journal article" date="2019" name="Sci. Rep.">
        <title>Draft genome of Tanacetum cinerariifolium, the natural source of mosquito coil.</title>
        <authorList>
            <person name="Yamashiro T."/>
            <person name="Shiraishi A."/>
            <person name="Satake H."/>
            <person name="Nakayama K."/>
        </authorList>
    </citation>
    <scope>NUCLEOTIDE SEQUENCE</scope>
</reference>
<accession>A0A699RQB8</accession>
<dbReference type="EMBL" id="BKCJ011108747">
    <property type="protein sequence ID" value="GFC87128.1"/>
    <property type="molecule type" value="Genomic_DNA"/>
</dbReference>
<feature type="non-terminal residue" evidence="1">
    <location>
        <position position="1"/>
    </location>
</feature>
<sequence length="91" mass="9689">EDTCILAQTAETLAAALTDSVVLSVLEDDTKARFCVVVLVGEELLTSASFQAEEEPANYALMDFSSSSSSSDNEILSCFKACSKAYAQLHS</sequence>